<evidence type="ECO:0000313" key="3">
    <source>
        <dbReference type="Proteomes" id="UP000095751"/>
    </source>
</evidence>
<organism evidence="2 3">
    <name type="scientific">Fragilariopsis cylindrus CCMP1102</name>
    <dbReference type="NCBI Taxonomy" id="635003"/>
    <lineage>
        <taxon>Eukaryota</taxon>
        <taxon>Sar</taxon>
        <taxon>Stramenopiles</taxon>
        <taxon>Ochrophyta</taxon>
        <taxon>Bacillariophyta</taxon>
        <taxon>Bacillariophyceae</taxon>
        <taxon>Bacillariophycidae</taxon>
        <taxon>Bacillariales</taxon>
        <taxon>Bacillariaceae</taxon>
        <taxon>Fragilariopsis</taxon>
    </lineage>
</organism>
<dbReference type="GO" id="GO:0005615">
    <property type="term" value="C:extracellular space"/>
    <property type="evidence" value="ECO:0007669"/>
    <property type="project" value="TreeGrafter"/>
</dbReference>
<dbReference type="PANTHER" id="PTHR10900">
    <property type="entry name" value="PERIOSTIN-RELATED"/>
    <property type="match status" value="1"/>
</dbReference>
<name>A0A1E7EQA3_9STRA</name>
<dbReference type="SMART" id="SM00554">
    <property type="entry name" value="FAS1"/>
    <property type="match status" value="1"/>
</dbReference>
<reference evidence="2 3" key="1">
    <citation type="submission" date="2016-09" db="EMBL/GenBank/DDBJ databases">
        <title>Extensive genetic diversity and differential bi-allelic expression allows diatom success in the polar Southern Ocean.</title>
        <authorList>
            <consortium name="DOE Joint Genome Institute"/>
            <person name="Mock T."/>
            <person name="Otillar R.P."/>
            <person name="Strauss J."/>
            <person name="Dupont C."/>
            <person name="Frickenhaus S."/>
            <person name="Maumus F."/>
            <person name="Mcmullan M."/>
            <person name="Sanges R."/>
            <person name="Schmutz J."/>
            <person name="Toseland A."/>
            <person name="Valas R."/>
            <person name="Veluchamy A."/>
            <person name="Ward B.J."/>
            <person name="Allen A."/>
            <person name="Barry K."/>
            <person name="Falciatore A."/>
            <person name="Ferrante M."/>
            <person name="Fortunato A.E."/>
            <person name="Gloeckner G."/>
            <person name="Gruber A."/>
            <person name="Hipkin R."/>
            <person name="Janech M."/>
            <person name="Kroth P."/>
            <person name="Leese F."/>
            <person name="Lindquist E."/>
            <person name="Lyon B.R."/>
            <person name="Martin J."/>
            <person name="Mayer C."/>
            <person name="Parker M."/>
            <person name="Quesneville H."/>
            <person name="Raymond J."/>
            <person name="Uhlig C."/>
            <person name="Valentin K.U."/>
            <person name="Worden A.Z."/>
            <person name="Armbrust E.V."/>
            <person name="Bowler C."/>
            <person name="Green B."/>
            <person name="Moulton V."/>
            <person name="Van Oosterhout C."/>
            <person name="Grigoriev I."/>
        </authorList>
    </citation>
    <scope>NUCLEOTIDE SEQUENCE [LARGE SCALE GENOMIC DNA]</scope>
    <source>
        <strain evidence="2 3">CCMP1102</strain>
    </source>
</reference>
<dbReference type="Pfam" id="PF02469">
    <property type="entry name" value="Fasciclin"/>
    <property type="match status" value="1"/>
</dbReference>
<dbReference type="InParanoid" id="A0A1E7EQA3"/>
<feature type="domain" description="FAS1" evidence="1">
    <location>
        <begin position="1"/>
        <end position="119"/>
    </location>
</feature>
<dbReference type="FunFam" id="2.30.180.10:FF:000032">
    <property type="entry name" value="Fasciclin domain-containing protein, putative"/>
    <property type="match status" value="1"/>
</dbReference>
<gene>
    <name evidence="2" type="ORF">FRACYDRAFT_196859</name>
</gene>
<dbReference type="KEGG" id="fcy:FRACYDRAFT_196859"/>
<dbReference type="AlphaFoldDB" id="A0A1E7EQA3"/>
<dbReference type="SUPFAM" id="SSF82153">
    <property type="entry name" value="FAS1 domain"/>
    <property type="match status" value="1"/>
</dbReference>
<proteinExistence type="predicted"/>
<dbReference type="PANTHER" id="PTHR10900:SF122">
    <property type="entry name" value="FAS1 DOMAIN-CONTAINING PROTEIN"/>
    <property type="match status" value="1"/>
</dbReference>
<keyword evidence="3" id="KW-1185">Reference proteome</keyword>
<evidence type="ECO:0000313" key="2">
    <source>
        <dbReference type="EMBL" id="OEU08170.1"/>
    </source>
</evidence>
<dbReference type="EMBL" id="KV784382">
    <property type="protein sequence ID" value="OEU08170.1"/>
    <property type="molecule type" value="Genomic_DNA"/>
</dbReference>
<dbReference type="Gene3D" id="2.30.180.10">
    <property type="entry name" value="FAS1 domain"/>
    <property type="match status" value="1"/>
</dbReference>
<dbReference type="InterPro" id="IPR036378">
    <property type="entry name" value="FAS1_dom_sf"/>
</dbReference>
<dbReference type="GO" id="GO:0016236">
    <property type="term" value="P:macroautophagy"/>
    <property type="evidence" value="ECO:0007669"/>
    <property type="project" value="TreeGrafter"/>
</dbReference>
<protein>
    <submittedName>
        <fullName evidence="2">Beta-Ig-H3/fasciclin</fullName>
    </submittedName>
</protein>
<dbReference type="InterPro" id="IPR000782">
    <property type="entry name" value="FAS1_domain"/>
</dbReference>
<dbReference type="OrthoDB" id="286301at2759"/>
<sequence>TLESLVELLGDFDLKDQLSLPGGYTVFAPTNEAFQQDIANGINLSPDQLSSVLNYHVVEGVYPESVLVDGFTLTTLQGDKIRFTSTTDGSGTTMVNDETIITPNILANNGIVHIIDGVLIPDG</sequence>
<feature type="non-terminal residue" evidence="2">
    <location>
        <position position="1"/>
    </location>
</feature>
<dbReference type="InterPro" id="IPR050904">
    <property type="entry name" value="Adhesion/Biosynth-related"/>
</dbReference>
<dbReference type="Proteomes" id="UP000095751">
    <property type="component" value="Unassembled WGS sequence"/>
</dbReference>
<accession>A0A1E7EQA3</accession>
<evidence type="ECO:0000259" key="1">
    <source>
        <dbReference type="PROSITE" id="PS50213"/>
    </source>
</evidence>
<dbReference type="PROSITE" id="PS50213">
    <property type="entry name" value="FAS1"/>
    <property type="match status" value="1"/>
</dbReference>